<dbReference type="GO" id="GO:0004176">
    <property type="term" value="F:ATP-dependent peptidase activity"/>
    <property type="evidence" value="ECO:0007669"/>
    <property type="project" value="InterPro"/>
</dbReference>
<evidence type="ECO:0000256" key="3">
    <source>
        <dbReference type="ARBA" id="ARBA00022741"/>
    </source>
</evidence>
<evidence type="ECO:0000256" key="2">
    <source>
        <dbReference type="ARBA" id="ARBA00022723"/>
    </source>
</evidence>
<reference evidence="10" key="1">
    <citation type="submission" date="2025-08" db="UniProtKB">
        <authorList>
            <consortium name="RefSeq"/>
        </authorList>
    </citation>
    <scope>IDENTIFICATION</scope>
    <source>
        <tissue evidence="10">Ear skin</tissue>
    </source>
</reference>
<dbReference type="GO" id="GO:0005524">
    <property type="term" value="F:ATP binding"/>
    <property type="evidence" value="ECO:0007669"/>
    <property type="project" value="UniProtKB-KW"/>
</dbReference>
<feature type="domain" description="Peptidase M41" evidence="8">
    <location>
        <begin position="7"/>
        <end position="80"/>
    </location>
</feature>
<keyword evidence="6" id="KW-0482">Metalloprotease</keyword>
<evidence type="ECO:0000256" key="5">
    <source>
        <dbReference type="ARBA" id="ARBA00022840"/>
    </source>
</evidence>
<dbReference type="SUPFAM" id="SSF140990">
    <property type="entry name" value="FtsH protease domain-like"/>
    <property type="match status" value="1"/>
</dbReference>
<dbReference type="PANTHER" id="PTHR43655">
    <property type="entry name" value="ATP-DEPENDENT PROTEASE"/>
    <property type="match status" value="1"/>
</dbReference>
<comment type="cofactor">
    <cofactor evidence="1">
        <name>Zn(2+)</name>
        <dbReference type="ChEBI" id="CHEBI:29105"/>
    </cofactor>
</comment>
<evidence type="ECO:0000313" key="9">
    <source>
        <dbReference type="Proteomes" id="UP000694856"/>
    </source>
</evidence>
<evidence type="ECO:0000256" key="7">
    <source>
        <dbReference type="SAM" id="MobiDB-lite"/>
    </source>
</evidence>
<accession>A0A8B8RRN7</accession>
<feature type="domain" description="Peptidase M41" evidence="8">
    <location>
        <begin position="102"/>
        <end position="183"/>
    </location>
</feature>
<protein>
    <submittedName>
        <fullName evidence="10">AFG3-like protein 1</fullName>
    </submittedName>
</protein>
<evidence type="ECO:0000256" key="1">
    <source>
        <dbReference type="ARBA" id="ARBA00001947"/>
    </source>
</evidence>
<dbReference type="KEGG" id="cfr:106728442"/>
<dbReference type="GO" id="GO:0046872">
    <property type="term" value="F:metal ion binding"/>
    <property type="evidence" value="ECO:0007669"/>
    <property type="project" value="UniProtKB-KW"/>
</dbReference>
<evidence type="ECO:0000256" key="4">
    <source>
        <dbReference type="ARBA" id="ARBA00022833"/>
    </source>
</evidence>
<gene>
    <name evidence="10" type="primary">LOC106728442</name>
</gene>
<keyword evidence="3" id="KW-0547">Nucleotide-binding</keyword>
<dbReference type="GO" id="GO:0034982">
    <property type="term" value="P:mitochondrial protein processing"/>
    <property type="evidence" value="ECO:0007669"/>
    <property type="project" value="TreeGrafter"/>
</dbReference>
<keyword evidence="5" id="KW-0067">ATP-binding</keyword>
<name>A0A8B8RRN7_CAMFR</name>
<keyword evidence="9" id="KW-1185">Reference proteome</keyword>
<dbReference type="RefSeq" id="XP_032320613.1">
    <property type="nucleotide sequence ID" value="XM_032464722.1"/>
</dbReference>
<keyword evidence="6" id="KW-0378">Hydrolase</keyword>
<dbReference type="GO" id="GO:0005745">
    <property type="term" value="C:m-AAA complex"/>
    <property type="evidence" value="ECO:0007669"/>
    <property type="project" value="TreeGrafter"/>
</dbReference>
<proteinExistence type="predicted"/>
<dbReference type="PANTHER" id="PTHR43655:SF7">
    <property type="entry name" value="AFG3-LIKE PROTEIN 1"/>
    <property type="match status" value="1"/>
</dbReference>
<keyword evidence="4" id="KW-0862">Zinc</keyword>
<feature type="region of interest" description="Disordered" evidence="7">
    <location>
        <begin position="205"/>
        <end position="237"/>
    </location>
</feature>
<dbReference type="GO" id="GO:0004222">
    <property type="term" value="F:metalloendopeptidase activity"/>
    <property type="evidence" value="ECO:0007669"/>
    <property type="project" value="InterPro"/>
</dbReference>
<dbReference type="AlphaFoldDB" id="A0A8B8RRN7"/>
<dbReference type="GeneID" id="106728442"/>
<dbReference type="InterPro" id="IPR000642">
    <property type="entry name" value="Peptidase_M41"/>
</dbReference>
<dbReference type="Proteomes" id="UP000694856">
    <property type="component" value="Chromosome 21"/>
</dbReference>
<dbReference type="Pfam" id="PF01434">
    <property type="entry name" value="Peptidase_M41"/>
    <property type="match status" value="2"/>
</dbReference>
<dbReference type="InterPro" id="IPR037219">
    <property type="entry name" value="Peptidase_M41-like"/>
</dbReference>
<keyword evidence="6" id="KW-0645">Protease</keyword>
<evidence type="ECO:0000256" key="6">
    <source>
        <dbReference type="ARBA" id="ARBA00023049"/>
    </source>
</evidence>
<evidence type="ECO:0000259" key="8">
    <source>
        <dbReference type="Pfam" id="PF01434"/>
    </source>
</evidence>
<dbReference type="Gene3D" id="1.20.58.760">
    <property type="entry name" value="Peptidase M41"/>
    <property type="match status" value="1"/>
</dbReference>
<dbReference type="InterPro" id="IPR050928">
    <property type="entry name" value="ATP-dep_Zn_Metalloprotease"/>
</dbReference>
<evidence type="ECO:0000313" key="10">
    <source>
        <dbReference type="RefSeq" id="XP_032320613.1"/>
    </source>
</evidence>
<organism evidence="9 10">
    <name type="scientific">Camelus ferus</name>
    <name type="common">Wild bactrian camel</name>
    <name type="synonym">Camelus bactrianus ferus</name>
    <dbReference type="NCBI Taxonomy" id="419612"/>
    <lineage>
        <taxon>Eukaryota</taxon>
        <taxon>Metazoa</taxon>
        <taxon>Chordata</taxon>
        <taxon>Craniata</taxon>
        <taxon>Vertebrata</taxon>
        <taxon>Euteleostomi</taxon>
        <taxon>Mammalia</taxon>
        <taxon>Eutheria</taxon>
        <taxon>Laurasiatheria</taxon>
        <taxon>Artiodactyla</taxon>
        <taxon>Tylopoda</taxon>
        <taxon>Camelidae</taxon>
        <taxon>Camelus</taxon>
    </lineage>
</organism>
<sequence>MPQGWGHVLQVSIIPRGKGLGFAQCVPRDQYLHTQEQLFDRMCMLLGSRVAGKLFFCQVATGAQYDLREVTQSAYAQVEQRWVGGSARESGRAHLPPPPLQIVQFGMSEKLGQMSDFPQQGEGQAGRLYSEATAWLIDEEVRYLISSTHELMPDLLTQCQEQVDKVGRRLLEKEVLEQADMVELLGPWPFTEKTTYKEFVEGTGGLEEDTSLPEGLKGWNLGQQEVGTEPSVWESPA</sequence>
<keyword evidence="2" id="KW-0479">Metal-binding</keyword>